<reference evidence="2 3" key="1">
    <citation type="submission" date="2016-04" db="EMBL/GenBank/DDBJ databases">
        <authorList>
            <person name="Evans L.H."/>
            <person name="Alamgir A."/>
            <person name="Owens N."/>
            <person name="Weber N.D."/>
            <person name="Virtaneva K."/>
            <person name="Barbian K."/>
            <person name="Babar A."/>
            <person name="Rosenke K."/>
        </authorList>
    </citation>
    <scope>NUCLEOTIDE SEQUENCE [LARGE SCALE GENOMIC DNA]</scope>
    <source>
        <strain evidence="2 3">PMB02</strain>
    </source>
</reference>
<feature type="region of interest" description="Disordered" evidence="1">
    <location>
        <begin position="1"/>
        <end position="26"/>
    </location>
</feature>
<comment type="caution">
    <text evidence="2">The sequence shown here is derived from an EMBL/GenBank/DDBJ whole genome shotgun (WGS) entry which is preliminary data.</text>
</comment>
<evidence type="ECO:0000313" key="2">
    <source>
        <dbReference type="EMBL" id="OAS16587.1"/>
    </source>
</evidence>
<dbReference type="AlphaFoldDB" id="A0A179RYS5"/>
<evidence type="ECO:0008006" key="4">
    <source>
        <dbReference type="Google" id="ProtNLM"/>
    </source>
</evidence>
<organism evidence="2 3">
    <name type="scientific">Methylobacterium platani</name>
    <dbReference type="NCBI Taxonomy" id="427683"/>
    <lineage>
        <taxon>Bacteria</taxon>
        <taxon>Pseudomonadati</taxon>
        <taxon>Pseudomonadota</taxon>
        <taxon>Alphaproteobacteria</taxon>
        <taxon>Hyphomicrobiales</taxon>
        <taxon>Methylobacteriaceae</taxon>
        <taxon>Methylobacterium</taxon>
    </lineage>
</organism>
<protein>
    <recommendedName>
        <fullName evidence="4">Recombinase domain-containing protein</fullName>
    </recommendedName>
</protein>
<gene>
    <name evidence="2" type="ORF">A5481_28255</name>
</gene>
<dbReference type="RefSeq" id="WP_048434373.1">
    <property type="nucleotide sequence ID" value="NZ_LWHQ01000073.1"/>
</dbReference>
<dbReference type="EMBL" id="LWHQ01000073">
    <property type="protein sequence ID" value="OAS16587.1"/>
    <property type="molecule type" value="Genomic_DNA"/>
</dbReference>
<evidence type="ECO:0000256" key="1">
    <source>
        <dbReference type="SAM" id="MobiDB-lite"/>
    </source>
</evidence>
<sequence>MARRLRKGDIRNGDTRKGDAGRDAAAARARRYRQGLAPVLAAIAGEAGATPEGIAASLTRRGVRKPRGGRVWTPPDVRRLLSRLAAETAS</sequence>
<feature type="compositionally biased region" description="Basic and acidic residues" evidence="1">
    <location>
        <begin position="7"/>
        <end position="22"/>
    </location>
</feature>
<proteinExistence type="predicted"/>
<evidence type="ECO:0000313" key="3">
    <source>
        <dbReference type="Proteomes" id="UP000078316"/>
    </source>
</evidence>
<dbReference type="Proteomes" id="UP000078316">
    <property type="component" value="Unassembled WGS sequence"/>
</dbReference>
<accession>A0A179RYS5</accession>
<name>A0A179RYS5_9HYPH</name>